<dbReference type="InterPro" id="IPR006162">
    <property type="entry name" value="Ppantetheine_attach_site"/>
</dbReference>
<name>A0AAI9TLE9_PENTH</name>
<dbReference type="SMART" id="SM00823">
    <property type="entry name" value="PKS_PP"/>
    <property type="match status" value="1"/>
</dbReference>
<keyword evidence="7" id="KW-1185">Reference proteome</keyword>
<dbReference type="InterPro" id="IPR000873">
    <property type="entry name" value="AMP-dep_synth/lig_dom"/>
</dbReference>
<dbReference type="InterPro" id="IPR020845">
    <property type="entry name" value="AMP-binding_CS"/>
</dbReference>
<reference evidence="6" key="1">
    <citation type="submission" date="2015-06" db="EMBL/GenBank/DDBJ databases">
        <authorList>
            <person name="Nguyen H."/>
        </authorList>
    </citation>
    <scope>NUCLEOTIDE SEQUENCE</scope>
    <source>
        <strain evidence="6">DAOM 180753</strain>
    </source>
</reference>
<keyword evidence="2" id="KW-0597">Phosphoprotein</keyword>
<dbReference type="GO" id="GO:0016874">
    <property type="term" value="F:ligase activity"/>
    <property type="evidence" value="ECO:0007669"/>
    <property type="project" value="UniProtKB-KW"/>
</dbReference>
<gene>
    <name evidence="6" type="ORF">VN97_g4325</name>
</gene>
<evidence type="ECO:0000256" key="2">
    <source>
        <dbReference type="ARBA" id="ARBA00022553"/>
    </source>
</evidence>
<reference evidence="6" key="2">
    <citation type="journal article" date="2016" name="Fungal Biol.">
        <title>Ochratoxin A production by Penicillium thymicola.</title>
        <authorList>
            <person name="Nguyen H.D.T."/>
            <person name="McMullin D.R."/>
            <person name="Ponomareva E."/>
            <person name="Riley R."/>
            <person name="Pomraning K.R."/>
            <person name="Baker S.E."/>
            <person name="Seifert K.A."/>
        </authorList>
    </citation>
    <scope>NUCLEOTIDE SEQUENCE</scope>
    <source>
        <strain evidence="6">DAOM 180753</strain>
    </source>
</reference>
<comment type="similarity">
    <text evidence="4">Belongs to the NRP synthetase family.</text>
</comment>
<keyword evidence="3" id="KW-0436">Ligase</keyword>
<feature type="domain" description="Carrier" evidence="5">
    <location>
        <begin position="1027"/>
        <end position="1105"/>
    </location>
</feature>
<comment type="caution">
    <text evidence="6">The sequence shown here is derived from an EMBL/GenBank/DDBJ whole genome shotgun (WGS) entry which is preliminary data.</text>
</comment>
<dbReference type="SUPFAM" id="SSF52777">
    <property type="entry name" value="CoA-dependent acyltransferases"/>
    <property type="match status" value="4"/>
</dbReference>
<keyword evidence="1" id="KW-0596">Phosphopantetheine</keyword>
<protein>
    <recommendedName>
        <fullName evidence="5">Carrier domain-containing protein</fullName>
    </recommendedName>
</protein>
<dbReference type="CDD" id="cd19537">
    <property type="entry name" value="C_NRPS-like"/>
    <property type="match status" value="1"/>
</dbReference>
<dbReference type="Proteomes" id="UP001227192">
    <property type="component" value="Unassembled WGS sequence"/>
</dbReference>
<dbReference type="NCBIfam" id="TIGR01733">
    <property type="entry name" value="AA-adenyl-dom"/>
    <property type="match status" value="1"/>
</dbReference>
<dbReference type="Pfam" id="PF00668">
    <property type="entry name" value="Condensation"/>
    <property type="match status" value="2"/>
</dbReference>
<dbReference type="PANTHER" id="PTHR45527:SF11">
    <property type="entry name" value="NONRIBOSOMAL PEPTIDE SYNTHETASE 5"/>
    <property type="match status" value="1"/>
</dbReference>
<dbReference type="InterPro" id="IPR036736">
    <property type="entry name" value="ACP-like_sf"/>
</dbReference>
<dbReference type="GO" id="GO:0043041">
    <property type="term" value="P:amino acid activation for nonribosomal peptide biosynthetic process"/>
    <property type="evidence" value="ECO:0007669"/>
    <property type="project" value="TreeGrafter"/>
</dbReference>
<evidence type="ECO:0000256" key="1">
    <source>
        <dbReference type="ARBA" id="ARBA00022450"/>
    </source>
</evidence>
<dbReference type="GO" id="GO:0005737">
    <property type="term" value="C:cytoplasm"/>
    <property type="evidence" value="ECO:0007669"/>
    <property type="project" value="TreeGrafter"/>
</dbReference>
<dbReference type="GO" id="GO:0031177">
    <property type="term" value="F:phosphopantetheine binding"/>
    <property type="evidence" value="ECO:0007669"/>
    <property type="project" value="InterPro"/>
</dbReference>
<dbReference type="Gene3D" id="3.30.300.30">
    <property type="match status" value="1"/>
</dbReference>
<dbReference type="GO" id="GO:0044550">
    <property type="term" value="P:secondary metabolite biosynthetic process"/>
    <property type="evidence" value="ECO:0007669"/>
    <property type="project" value="TreeGrafter"/>
</dbReference>
<dbReference type="PROSITE" id="PS50075">
    <property type="entry name" value="CARRIER"/>
    <property type="match status" value="1"/>
</dbReference>
<dbReference type="PANTHER" id="PTHR45527">
    <property type="entry name" value="NONRIBOSOMAL PEPTIDE SYNTHETASE"/>
    <property type="match status" value="1"/>
</dbReference>
<dbReference type="Gene3D" id="3.40.50.12780">
    <property type="entry name" value="N-terminal domain of ligase-like"/>
    <property type="match status" value="1"/>
</dbReference>
<dbReference type="Pfam" id="PF00501">
    <property type="entry name" value="AMP-binding"/>
    <property type="match status" value="1"/>
</dbReference>
<dbReference type="InterPro" id="IPR045851">
    <property type="entry name" value="AMP-bd_C_sf"/>
</dbReference>
<dbReference type="PROSITE" id="PS00012">
    <property type="entry name" value="PHOSPHOPANTETHEINE"/>
    <property type="match status" value="1"/>
</dbReference>
<dbReference type="InterPro" id="IPR001242">
    <property type="entry name" value="Condensation_dom"/>
</dbReference>
<dbReference type="InterPro" id="IPR023213">
    <property type="entry name" value="CAT-like_dom_sf"/>
</dbReference>
<dbReference type="InterPro" id="IPR009081">
    <property type="entry name" value="PP-bd_ACP"/>
</dbReference>
<sequence>MIPPQTVVLQLISGLLHIPITELNHNCSFVAQGGNSLDAVSLSQACKQSGILLTVQDILRAFSVADIVDAASLQPTDDSISNKSTTYIGFNPRDSQPIQRPERYPVTDMQLTFINGSQARPGTNIIRHQQPCAPERISVLKQAWKKVLGAEPIFRTKFELKNGVGYLVEIERPTFEWEEVIANSEEEYQAILEELPTMTEVSFRFKVVIQRPLNTQPTVACVMWSVHHALVDGFSMQILLDRVENVSRGHLVQPGPSFALLSTRLRQLQHTLKAEGRKFWEEQRARFPAAAGEILLPPPSETSEKTRSLLHSVTPDISQSRLQSYAKELAVTPASIYMAAWALVLSQFSDSDTVVFGTVISGRNLDIPGVLETVGPLVNTLPLHVLLEDQTMSSKVLKEVFSQLLELASFHWTTPEHGYRREFSSAVAMQYETAMRGDLVGSYPNQTTRTLINSDIPLSIMVAPHGELHMHYLSTHFSVEQVELLGQQYAKSLRALCRPSYTVQMCREDLMGTSFRQRLMDYGNCCSGLTTETSIDDDLVTLFERAVTNDPTTMAIERTGYSMSYRELDEKSSRLARYLKDTIHICEGETICVHADQSMNWIVAIYAILKANGIYCPLNQNLTPELRSSMFESSTSRFFIVPDVSDAVAKPPTCEALITVEDILTSTEFARDAIESSWRVPRANPTPAAAAYLCFTSGSTGKPKGVICTHRGLVAFQRDREVRLFAGPGKRIAQLMSVSFDGSIHELFSALSYGATLVLPDSTGPFDHLKRVDSAILTPSVAKVLRPSDFPALTNVYLVGEPVPQQVNDSWAASKQLYNMYGPTEATCGATITRLVSKKPPTIGRPNPTTRIYILNSKRQMVLPGVIGEIYLAGVQVSNGYLNRPDATRERFFEDKICAGLRERMYATGDLGYWNQTGDLVCLGRNDRQIKLRGFRLDLDDLETRIARLPEVTAAAVVRQNDHLVAMLQPRSLCMTTIRPQLAGILPVHAIPKYILAVDQFPLTAVGKRDYRQILAMVDGTKTPALEKLTTCEYKIACVWAELLEIPSLVRISSESGFIELGGHSILQLRLASRLSSVFGFAVSPRMVIEAGTLRDLAVEVEKLFVNRKPGKVEENGLARQKMKNTIISCRQLSPMETEWLTKYVLDCGTSAFTVSLAFEVRTPKRRMQLIKAWDQVLARHEILRSRYVQRLPGCFHRKTFEHHPQVQLVRSLNLWKEVNRPFRLDMEYPVRVLSSPDITVITATHTVCDLTTMQLLLNEVTSICEGKPALSIDRSYIDSDVWSQVGSEEDMEFWAEYLADIPPPEFSLLPRFPLNRVNYHGTSYIARMPPGMAQNMSDFTNRNSITPHQLFLAAVALALQPDSDTVDVLLGAPHLNRPSVSDMETVGLFLEPLGVRIQSPSETMAISTKSFLEGVQRSSQAVLAHAVPWTQLWRHFDSTAEFPNHPLFDVMVSFHGHQNSLELPLDGTQPLYTWAQGSKFKLMFEFSAISAEELLLRMEYDHALFSYEEINRTQFLVRTALDLLIRESEWGEIKAGLKRAMDATPDTSGQLDPGTVFGMKIEELCNA</sequence>
<dbReference type="PROSITE" id="PS00455">
    <property type="entry name" value="AMP_BINDING"/>
    <property type="match status" value="1"/>
</dbReference>
<evidence type="ECO:0000313" key="6">
    <source>
        <dbReference type="EMBL" id="KAJ9488960.1"/>
    </source>
</evidence>
<dbReference type="InterPro" id="IPR020806">
    <property type="entry name" value="PKS_PP-bd"/>
</dbReference>
<dbReference type="InterPro" id="IPR010071">
    <property type="entry name" value="AA_adenyl_dom"/>
</dbReference>
<dbReference type="Gene3D" id="3.30.559.10">
    <property type="entry name" value="Chloramphenicol acetyltransferase-like domain"/>
    <property type="match status" value="2"/>
</dbReference>
<dbReference type="Pfam" id="PF00550">
    <property type="entry name" value="PP-binding"/>
    <property type="match status" value="2"/>
</dbReference>
<evidence type="ECO:0000256" key="3">
    <source>
        <dbReference type="ARBA" id="ARBA00022598"/>
    </source>
</evidence>
<dbReference type="SUPFAM" id="SSF47336">
    <property type="entry name" value="ACP-like"/>
    <property type="match status" value="2"/>
</dbReference>
<accession>A0AAI9TLE9</accession>
<evidence type="ECO:0000313" key="7">
    <source>
        <dbReference type="Proteomes" id="UP001227192"/>
    </source>
</evidence>
<organism evidence="6 7">
    <name type="scientific">Penicillium thymicola</name>
    <dbReference type="NCBI Taxonomy" id="293382"/>
    <lineage>
        <taxon>Eukaryota</taxon>
        <taxon>Fungi</taxon>
        <taxon>Dikarya</taxon>
        <taxon>Ascomycota</taxon>
        <taxon>Pezizomycotina</taxon>
        <taxon>Eurotiomycetes</taxon>
        <taxon>Eurotiomycetidae</taxon>
        <taxon>Eurotiales</taxon>
        <taxon>Aspergillaceae</taxon>
        <taxon>Penicillium</taxon>
    </lineage>
</organism>
<proteinExistence type="inferred from homology"/>
<dbReference type="EMBL" id="LACB01000099">
    <property type="protein sequence ID" value="KAJ9488960.1"/>
    <property type="molecule type" value="Genomic_DNA"/>
</dbReference>
<dbReference type="InterPro" id="IPR042099">
    <property type="entry name" value="ANL_N_sf"/>
</dbReference>
<dbReference type="SUPFAM" id="SSF56801">
    <property type="entry name" value="Acetyl-CoA synthetase-like"/>
    <property type="match status" value="1"/>
</dbReference>
<dbReference type="Gene3D" id="1.10.1200.10">
    <property type="entry name" value="ACP-like"/>
    <property type="match status" value="2"/>
</dbReference>
<evidence type="ECO:0000259" key="5">
    <source>
        <dbReference type="PROSITE" id="PS50075"/>
    </source>
</evidence>
<dbReference type="Gene3D" id="3.30.559.30">
    <property type="entry name" value="Nonribosomal peptide synthetase, condensation domain"/>
    <property type="match status" value="2"/>
</dbReference>
<evidence type="ECO:0000256" key="4">
    <source>
        <dbReference type="ARBA" id="ARBA00029454"/>
    </source>
</evidence>